<evidence type="ECO:0000256" key="2">
    <source>
        <dbReference type="PROSITE-ProRule" id="PRU00035"/>
    </source>
</evidence>
<keyword evidence="1 2" id="KW-0103">Bromodomain</keyword>
<dbReference type="PRINTS" id="PR00503">
    <property type="entry name" value="BROMODOMAIN"/>
</dbReference>
<gene>
    <name evidence="5" type="ORF">Z043_109166</name>
</gene>
<feature type="non-terminal residue" evidence="5">
    <location>
        <position position="468"/>
    </location>
</feature>
<dbReference type="AlphaFoldDB" id="A0A0P7UCR1"/>
<feature type="compositionally biased region" description="Acidic residues" evidence="3">
    <location>
        <begin position="34"/>
        <end position="52"/>
    </location>
</feature>
<dbReference type="InterPro" id="IPR056522">
    <property type="entry name" value="KIAA2026_hel"/>
</dbReference>
<accession>A0A0P7UCR1</accession>
<dbReference type="PROSITE" id="PS50014">
    <property type="entry name" value="BROMODOMAIN_2"/>
    <property type="match status" value="1"/>
</dbReference>
<name>A0A0P7UCR1_SCLFO</name>
<dbReference type="SUPFAM" id="SSF47370">
    <property type="entry name" value="Bromodomain"/>
    <property type="match status" value="1"/>
</dbReference>
<dbReference type="CDD" id="cd04369">
    <property type="entry name" value="Bromodomain"/>
    <property type="match status" value="1"/>
</dbReference>
<dbReference type="PANTHER" id="PTHR31095">
    <property type="entry name" value="RIKEN CDNA 9930021J03 GENE"/>
    <property type="match status" value="1"/>
</dbReference>
<sequence length="468" mass="53330">GTPGEIINGVAPVSAQRKDVLDCGKVDGAGGEGETGEMSEDNSDGVHEDEEEDLSYELQQARKIFGGFLLEKHKAVTAPFMQPTSPGAAGDRHHNQQPMSFRRMEEKFDNLEYQTITEFVADFRLMLENCYRLHGVDHWVSKQAQKLETMLEQKLTLLSRILREKTTLAVTSKGRFGIEEEKGLGNTSTRRRSVPRNLSTLTVGASESLMVQALRLEEQQRAKEEKRSWMTGNGTCWLRPPSGLWRLCGNYLLLATFYTVLNLPEIVFFELERCLLMPRCSAFLAKVMTSLLCHPQKRATLHRRPPLTYRRWEAALRHKVLGWYHMMGQAEDTTACAEQLGLCPQFFRTLGETSPLEEKPFHQLPFNQRVWLLKGLCDFVYENQKEVQNAVLSQPIHECRESILGYDGRENAYIHFPHFCGADLRIYCQSPSTPPEFPPPGIRVKRLDRVKRLEQVTMVKETVGTKGA</sequence>
<dbReference type="Pfam" id="PF23450">
    <property type="entry name" value="KIAA2026_hel"/>
    <property type="match status" value="1"/>
</dbReference>
<dbReference type="SMART" id="SM00297">
    <property type="entry name" value="BROMO"/>
    <property type="match status" value="1"/>
</dbReference>
<evidence type="ECO:0000259" key="4">
    <source>
        <dbReference type="PROSITE" id="PS50014"/>
    </source>
</evidence>
<dbReference type="STRING" id="113540.ENSSFOP00015035929"/>
<feature type="region of interest" description="Disordered" evidence="3">
    <location>
        <begin position="21"/>
        <end position="52"/>
    </location>
</feature>
<proteinExistence type="predicted"/>
<comment type="caution">
    <text evidence="5">The sequence shown here is derived from an EMBL/GenBank/DDBJ whole genome shotgun (WGS) entry which is preliminary data.</text>
</comment>
<evidence type="ECO:0000256" key="1">
    <source>
        <dbReference type="ARBA" id="ARBA00023117"/>
    </source>
</evidence>
<dbReference type="Proteomes" id="UP000034805">
    <property type="component" value="Unassembled WGS sequence"/>
</dbReference>
<evidence type="ECO:0000313" key="5">
    <source>
        <dbReference type="EMBL" id="KPP71878.1"/>
    </source>
</evidence>
<dbReference type="InterPro" id="IPR036427">
    <property type="entry name" value="Bromodomain-like_sf"/>
</dbReference>
<dbReference type="PANTHER" id="PTHR31095:SF3">
    <property type="entry name" value="RIKEN CDNA 9930021J03 GENE"/>
    <property type="match status" value="1"/>
</dbReference>
<dbReference type="InterPro" id="IPR001487">
    <property type="entry name" value="Bromodomain"/>
</dbReference>
<dbReference type="Pfam" id="PF00439">
    <property type="entry name" value="Bromodomain"/>
    <property type="match status" value="1"/>
</dbReference>
<feature type="non-terminal residue" evidence="5">
    <location>
        <position position="1"/>
    </location>
</feature>
<feature type="domain" description="Bromo" evidence="4">
    <location>
        <begin position="72"/>
        <end position="141"/>
    </location>
</feature>
<dbReference type="InterPro" id="IPR040214">
    <property type="entry name" value="BRD10"/>
</dbReference>
<dbReference type="Gene3D" id="1.20.920.10">
    <property type="entry name" value="Bromodomain-like"/>
    <property type="match status" value="1"/>
</dbReference>
<organism evidence="5 6">
    <name type="scientific">Scleropages formosus</name>
    <name type="common">Asian bonytongue</name>
    <name type="synonym">Osteoglossum formosum</name>
    <dbReference type="NCBI Taxonomy" id="113540"/>
    <lineage>
        <taxon>Eukaryota</taxon>
        <taxon>Metazoa</taxon>
        <taxon>Chordata</taxon>
        <taxon>Craniata</taxon>
        <taxon>Vertebrata</taxon>
        <taxon>Euteleostomi</taxon>
        <taxon>Actinopterygii</taxon>
        <taxon>Neopterygii</taxon>
        <taxon>Teleostei</taxon>
        <taxon>Osteoglossocephala</taxon>
        <taxon>Osteoglossomorpha</taxon>
        <taxon>Osteoglossiformes</taxon>
        <taxon>Osteoglossidae</taxon>
        <taxon>Scleropages</taxon>
    </lineage>
</organism>
<protein>
    <recommendedName>
        <fullName evidence="4">Bromo domain-containing protein</fullName>
    </recommendedName>
</protein>
<reference evidence="5 6" key="1">
    <citation type="submission" date="2015-08" db="EMBL/GenBank/DDBJ databases">
        <title>The genome of the Asian arowana (Scleropages formosus).</title>
        <authorList>
            <person name="Tan M.H."/>
            <person name="Gan H.M."/>
            <person name="Croft L.J."/>
            <person name="Austin C.M."/>
        </authorList>
    </citation>
    <scope>NUCLEOTIDE SEQUENCE [LARGE SCALE GENOMIC DNA]</scope>
    <source>
        <strain evidence="5">Aro1</strain>
    </source>
</reference>
<dbReference type="EMBL" id="JARO02002800">
    <property type="protein sequence ID" value="KPP71878.1"/>
    <property type="molecule type" value="Genomic_DNA"/>
</dbReference>
<evidence type="ECO:0000313" key="6">
    <source>
        <dbReference type="Proteomes" id="UP000034805"/>
    </source>
</evidence>
<evidence type="ECO:0000256" key="3">
    <source>
        <dbReference type="SAM" id="MobiDB-lite"/>
    </source>
</evidence>